<evidence type="ECO:0000256" key="7">
    <source>
        <dbReference type="ARBA" id="ARBA00022490"/>
    </source>
</evidence>
<keyword evidence="6" id="KW-0813">Transport</keyword>
<name>A0ABX0K2B1_9PROT</name>
<comment type="caution">
    <text evidence="20">The sequence shown here is derived from an EMBL/GenBank/DDBJ whole genome shotgun (WGS) entry which is preliminary data.</text>
</comment>
<protein>
    <recommendedName>
        <fullName evidence="5">Flagellum-specific ATP synthase</fullName>
        <ecNumber evidence="4">7.1.2.2</ecNumber>
    </recommendedName>
</protein>
<keyword evidence="8" id="KW-0547">Nucleotide-binding</keyword>
<dbReference type="SMART" id="SM00382">
    <property type="entry name" value="AAA"/>
    <property type="match status" value="1"/>
</dbReference>
<dbReference type="InterPro" id="IPR022426">
    <property type="entry name" value="FliI_clade3"/>
</dbReference>
<evidence type="ECO:0000313" key="20">
    <source>
        <dbReference type="EMBL" id="NHN88443.1"/>
    </source>
</evidence>
<dbReference type="CDD" id="cd01136">
    <property type="entry name" value="ATPase_flagellum-secretory_path_III"/>
    <property type="match status" value="1"/>
</dbReference>
<dbReference type="InterPro" id="IPR050053">
    <property type="entry name" value="ATPase_alpha/beta_chains"/>
</dbReference>
<keyword evidence="10" id="KW-1005">Bacterial flagellum biogenesis</keyword>
<keyword evidence="9" id="KW-0375">Hydrogen ion transport</keyword>
<evidence type="ECO:0000256" key="16">
    <source>
        <dbReference type="ARBA" id="ARBA00023310"/>
    </source>
</evidence>
<feature type="domain" description="AAA+ ATPase" evidence="19">
    <location>
        <begin position="168"/>
        <end position="356"/>
    </location>
</feature>
<keyword evidence="16" id="KW-0066">ATP synthesis</keyword>
<keyword evidence="20" id="KW-0969">Cilium</keyword>
<evidence type="ECO:0000259" key="19">
    <source>
        <dbReference type="SMART" id="SM00382"/>
    </source>
</evidence>
<evidence type="ECO:0000256" key="18">
    <source>
        <dbReference type="SAM" id="MobiDB-lite"/>
    </source>
</evidence>
<comment type="subcellular location">
    <subcellularLocation>
        <location evidence="2">Cytoplasm</location>
    </subcellularLocation>
</comment>
<keyword evidence="15" id="KW-1006">Bacterial flagellum protein export</keyword>
<dbReference type="Pfam" id="PF00006">
    <property type="entry name" value="ATP-synt_ab"/>
    <property type="match status" value="1"/>
</dbReference>
<evidence type="ECO:0000256" key="15">
    <source>
        <dbReference type="ARBA" id="ARBA00023225"/>
    </source>
</evidence>
<evidence type="ECO:0000256" key="13">
    <source>
        <dbReference type="ARBA" id="ARBA00022967"/>
    </source>
</evidence>
<dbReference type="EC" id="7.1.2.2" evidence="4"/>
<dbReference type="EMBL" id="WOSY01000005">
    <property type="protein sequence ID" value="NHN88443.1"/>
    <property type="molecule type" value="Genomic_DNA"/>
</dbReference>
<dbReference type="InterPro" id="IPR000194">
    <property type="entry name" value="ATPase_F1/V1/A1_a/bsu_nucl-bd"/>
</dbReference>
<comment type="catalytic activity">
    <reaction evidence="17">
        <text>ATP + H2O + cellular proteinSide 1 = ADP + phosphate + cellular proteinSide 2.</text>
        <dbReference type="EC" id="7.4.2.8"/>
    </reaction>
</comment>
<evidence type="ECO:0000313" key="21">
    <source>
        <dbReference type="Proteomes" id="UP000631653"/>
    </source>
</evidence>
<evidence type="ECO:0000256" key="8">
    <source>
        <dbReference type="ARBA" id="ARBA00022741"/>
    </source>
</evidence>
<evidence type="ECO:0000256" key="12">
    <source>
        <dbReference type="ARBA" id="ARBA00022927"/>
    </source>
</evidence>
<sequence>MNPEFLAQLNATCASIPAAMASAKVTALSGLAVTIAGLGGLASVGDRVSLMRRNGDSIPAEIIGFSGEHARAMAFGNLDGLASGSDVRFPVFIGSRAPQPGGSLRVSDGWVGRIIDPLGRPLDGKGPLPPGPSRPVRTSPPDATLRARLGPRIDLGVRAMNLFTTCREGQRLGLFAGSGVGKSTLMSMLARNTACDVAVISLVGERGREVREFVEDDLGPEGLARSVVVVATSDSPPLMRREAAYAALTVAEYFRDEGKSALLLMDSVTRFCQALREIGLSVGEPPATRGYPPSVFAELPRLLERAGPGIVRPDGSAGQISALFSVLVEGDDQNEPISDAVRGILDGHIVMDRRIAESGRYPAIDVLRSLSRTVPGCNSPDENALTRRARAILATYSEMADMIRLGAYRRGTDPKVDEAITLQPILENVLTQDKHERATLQQSFAALRDALSGQPARDKPVTPAMAVS</sequence>
<dbReference type="InterPro" id="IPR040627">
    <property type="entry name" value="T3SS_ATPase_C"/>
</dbReference>
<evidence type="ECO:0000256" key="5">
    <source>
        <dbReference type="ARBA" id="ARBA00020580"/>
    </source>
</evidence>
<evidence type="ECO:0000256" key="4">
    <source>
        <dbReference type="ARBA" id="ARBA00012473"/>
    </source>
</evidence>
<reference evidence="20 21" key="1">
    <citation type="journal article" date="2020" name="Int. J. Syst. Evol. Microbiol.">
        <title>Novel acetic acid bacteria from cider fermentations: Acetobacter conturbans sp. nov. and Acetobacter fallax sp. nov.</title>
        <authorList>
            <person name="Sombolestani A.S."/>
            <person name="Cleenwerck I."/>
            <person name="Cnockaert M."/>
            <person name="Borremans W."/>
            <person name="Wieme A.D."/>
            <person name="De Vuyst L."/>
            <person name="Vandamme P."/>
        </authorList>
    </citation>
    <scope>NUCLEOTIDE SEQUENCE [LARGE SCALE GENOMIC DNA]</scope>
    <source>
        <strain evidence="20 21">LMG 1627</strain>
    </source>
</reference>
<evidence type="ECO:0000256" key="14">
    <source>
        <dbReference type="ARBA" id="ARBA00023065"/>
    </source>
</evidence>
<keyword evidence="21" id="KW-1185">Reference proteome</keyword>
<keyword evidence="14" id="KW-0406">Ion transport</keyword>
<comment type="function">
    <text evidence="1">Probable catalytic subunit of a protein translocase for flagellum-specific export, or a proton translocase involved in local circuits at the flagellum.</text>
</comment>
<dbReference type="RefSeq" id="WP_173569786.1">
    <property type="nucleotide sequence ID" value="NZ_WOSY01000005.1"/>
</dbReference>
<dbReference type="Pfam" id="PF18269">
    <property type="entry name" value="T3SS_ATPase_C"/>
    <property type="match status" value="1"/>
</dbReference>
<keyword evidence="12" id="KW-0653">Protein transport</keyword>
<keyword evidence="7" id="KW-0963">Cytoplasm</keyword>
<proteinExistence type="inferred from homology"/>
<dbReference type="Gene3D" id="3.40.50.12240">
    <property type="match status" value="1"/>
</dbReference>
<dbReference type="NCBIfam" id="TIGR03498">
    <property type="entry name" value="FliI_clade3"/>
    <property type="match status" value="1"/>
</dbReference>
<evidence type="ECO:0000256" key="2">
    <source>
        <dbReference type="ARBA" id="ARBA00004496"/>
    </source>
</evidence>
<accession>A0ABX0K2B1</accession>
<feature type="region of interest" description="Disordered" evidence="18">
    <location>
        <begin position="121"/>
        <end position="144"/>
    </location>
</feature>
<keyword evidence="20" id="KW-0282">Flagellum</keyword>
<evidence type="ECO:0000256" key="9">
    <source>
        <dbReference type="ARBA" id="ARBA00022781"/>
    </source>
</evidence>
<dbReference type="InterPro" id="IPR027417">
    <property type="entry name" value="P-loop_NTPase"/>
</dbReference>
<keyword evidence="13" id="KW-1278">Translocase</keyword>
<evidence type="ECO:0000256" key="10">
    <source>
        <dbReference type="ARBA" id="ARBA00022795"/>
    </source>
</evidence>
<evidence type="ECO:0000256" key="1">
    <source>
        <dbReference type="ARBA" id="ARBA00003290"/>
    </source>
</evidence>
<dbReference type="SUPFAM" id="SSF52540">
    <property type="entry name" value="P-loop containing nucleoside triphosphate hydrolases"/>
    <property type="match status" value="1"/>
</dbReference>
<dbReference type="Proteomes" id="UP000631653">
    <property type="component" value="Unassembled WGS sequence"/>
</dbReference>
<gene>
    <name evidence="20" type="primary">fliI</name>
    <name evidence="20" type="ORF">GOB81_07345</name>
</gene>
<evidence type="ECO:0000256" key="6">
    <source>
        <dbReference type="ARBA" id="ARBA00022448"/>
    </source>
</evidence>
<evidence type="ECO:0000256" key="3">
    <source>
        <dbReference type="ARBA" id="ARBA00008936"/>
    </source>
</evidence>
<dbReference type="PROSITE" id="PS00152">
    <property type="entry name" value="ATPASE_ALPHA_BETA"/>
    <property type="match status" value="1"/>
</dbReference>
<dbReference type="Pfam" id="PF02874">
    <property type="entry name" value="ATP-synt_ab_N"/>
    <property type="match status" value="1"/>
</dbReference>
<organism evidence="20 21">
    <name type="scientific">Acetobacter conturbans</name>
    <dbReference type="NCBI Taxonomy" id="1737472"/>
    <lineage>
        <taxon>Bacteria</taxon>
        <taxon>Pseudomonadati</taxon>
        <taxon>Pseudomonadota</taxon>
        <taxon>Alphaproteobacteria</taxon>
        <taxon>Acetobacterales</taxon>
        <taxon>Acetobacteraceae</taxon>
        <taxon>Acetobacter</taxon>
    </lineage>
</organism>
<dbReference type="InterPro" id="IPR003593">
    <property type="entry name" value="AAA+_ATPase"/>
</dbReference>
<keyword evidence="11" id="KW-0067">ATP-binding</keyword>
<dbReference type="InterPro" id="IPR020003">
    <property type="entry name" value="ATPase_a/bsu_AS"/>
</dbReference>
<dbReference type="PANTHER" id="PTHR15184:SF9">
    <property type="entry name" value="SPI-1 TYPE 3 SECRETION SYSTEM ATPASE"/>
    <property type="match status" value="1"/>
</dbReference>
<evidence type="ECO:0000256" key="17">
    <source>
        <dbReference type="ARBA" id="ARBA00034006"/>
    </source>
</evidence>
<dbReference type="NCBIfam" id="TIGR01026">
    <property type="entry name" value="fliI_yscN"/>
    <property type="match status" value="1"/>
</dbReference>
<dbReference type="InterPro" id="IPR005714">
    <property type="entry name" value="ATPase_T3SS_FliI/YscN"/>
</dbReference>
<comment type="similarity">
    <text evidence="3">Belongs to the ATPase alpha/beta chains family.</text>
</comment>
<evidence type="ECO:0000256" key="11">
    <source>
        <dbReference type="ARBA" id="ARBA00022840"/>
    </source>
</evidence>
<dbReference type="PANTHER" id="PTHR15184">
    <property type="entry name" value="ATP SYNTHASE"/>
    <property type="match status" value="1"/>
</dbReference>
<dbReference type="InterPro" id="IPR004100">
    <property type="entry name" value="ATPase_F1/V1/A1_a/bsu_N"/>
</dbReference>
<keyword evidence="20" id="KW-0966">Cell projection</keyword>